<dbReference type="GO" id="GO:0003857">
    <property type="term" value="F:(3S)-3-hydroxyacyl-CoA dehydrogenase (NAD+) activity"/>
    <property type="evidence" value="ECO:0007669"/>
    <property type="project" value="TreeGrafter"/>
</dbReference>
<feature type="domain" description="Peroxisomal multifunctional enzyme type 2-like N-terminal" evidence="2">
    <location>
        <begin position="15"/>
        <end position="144"/>
    </location>
</feature>
<protein>
    <submittedName>
        <fullName evidence="3">Uncharacterized protein</fullName>
    </submittedName>
</protein>
<dbReference type="SUPFAM" id="SSF54637">
    <property type="entry name" value="Thioesterase/thiol ester dehydrase-isomerase"/>
    <property type="match status" value="2"/>
</dbReference>
<dbReference type="InterPro" id="IPR029069">
    <property type="entry name" value="HotDog_dom_sf"/>
</dbReference>
<dbReference type="Gene3D" id="3.10.129.10">
    <property type="entry name" value="Hotdog Thioesterase"/>
    <property type="match status" value="2"/>
</dbReference>
<dbReference type="Pfam" id="PF22622">
    <property type="entry name" value="MFE-2_hydrat-2_N"/>
    <property type="match status" value="1"/>
</dbReference>
<evidence type="ECO:0000313" key="4">
    <source>
        <dbReference type="Proteomes" id="UP000037392"/>
    </source>
</evidence>
<dbReference type="GO" id="GO:0004300">
    <property type="term" value="F:enoyl-CoA hydratase activity"/>
    <property type="evidence" value="ECO:0007669"/>
    <property type="project" value="TreeGrafter"/>
</dbReference>
<reference evidence="3 4" key="1">
    <citation type="submission" date="2011-04" db="EMBL/GenBank/DDBJ databases">
        <title>The Genome Sequence of Clostridium citroniae WAL-19142.</title>
        <authorList>
            <consortium name="The Broad Institute Genome Sequencing Platform"/>
            <person name="Earl A."/>
            <person name="Ward D."/>
            <person name="Feldgarden M."/>
            <person name="Gevers D."/>
            <person name="Warren Y.A."/>
            <person name="Tyrrell K.L."/>
            <person name="Citron D.M."/>
            <person name="Goldstein E.J."/>
            <person name="Daigneault M."/>
            <person name="Allen-Vercoe E."/>
            <person name="Young S.K."/>
            <person name="Zeng Q."/>
            <person name="Gargeya S."/>
            <person name="Fitzgerald M."/>
            <person name="Haas B."/>
            <person name="Abouelleil A."/>
            <person name="Alvarado L."/>
            <person name="Arachchi H.M."/>
            <person name="Berlin A."/>
            <person name="Brown A."/>
            <person name="Chapman S.B."/>
            <person name="Chen Z."/>
            <person name="Dunbar C."/>
            <person name="Freedman E."/>
            <person name="Gearin G."/>
            <person name="Gellesch M."/>
            <person name="Goldberg J."/>
            <person name="Griggs A."/>
            <person name="Gujja S."/>
            <person name="Heilman E.R."/>
            <person name="Heiman D."/>
            <person name="Howarth C."/>
            <person name="Larson L."/>
            <person name="Lui A."/>
            <person name="MacDonald P.J."/>
            <person name="Mehta T."/>
            <person name="Montmayeur A."/>
            <person name="Murphy C."/>
            <person name="Neiman D."/>
            <person name="Pearson M."/>
            <person name="Priest M."/>
            <person name="Roberts A."/>
            <person name="Saif S."/>
            <person name="Shea T."/>
            <person name="Shenoy N."/>
            <person name="Sisk P."/>
            <person name="Stolte C."/>
            <person name="Sykes S."/>
            <person name="White J."/>
            <person name="Yandava C."/>
            <person name="Wortman J."/>
            <person name="Nusbaum C."/>
            <person name="Birren B."/>
        </authorList>
    </citation>
    <scope>NUCLEOTIDE SEQUENCE [LARGE SCALE GENOMIC DNA]</scope>
    <source>
        <strain evidence="3 4">WAL-19142</strain>
    </source>
</reference>
<dbReference type="Proteomes" id="UP000037392">
    <property type="component" value="Unassembled WGS sequence"/>
</dbReference>
<comment type="caution">
    <text evidence="3">The sequence shown here is derived from an EMBL/GenBank/DDBJ whole genome shotgun (WGS) entry which is preliminary data.</text>
</comment>
<dbReference type="GeneID" id="93165462"/>
<dbReference type="RefSeq" id="WP_048929169.1">
    <property type="nucleotide sequence ID" value="NZ_KQ235875.1"/>
</dbReference>
<proteinExistence type="predicted"/>
<dbReference type="InterPro" id="IPR054357">
    <property type="entry name" value="MFE-2_N"/>
</dbReference>
<dbReference type="GO" id="GO:0006635">
    <property type="term" value="P:fatty acid beta-oxidation"/>
    <property type="evidence" value="ECO:0007669"/>
    <property type="project" value="TreeGrafter"/>
</dbReference>
<sequence length="286" mass="31639">MLNESAVGLSLKQKFTYSWRDLILYNLSVGAGQDELDYVYEKGLKAIPTFGVIPCAGTFGMDPYDPQPQMPTRMIPGLRTDGTLHMDHKLVLHKPIAVKGTLMIEKVISAVYDRGEGKGAKIQVDVIGRDENGEPVFTNTMGYLNRWAGGFGGPKTARSTVEIPDRKPDHVCRNGYPLNAPLLYRLTGDTYPLHADPEFAAKCGFERPIIHGLCSLGYACRMMVGALFPGEPERMVSIENQFRSVAMPGEGFFLHIWETGSGKAVFRMVKDTDGKAILDFGQMTWV</sequence>
<evidence type="ECO:0000259" key="1">
    <source>
        <dbReference type="Pfam" id="PF01575"/>
    </source>
</evidence>
<dbReference type="PANTHER" id="PTHR13078:SF56">
    <property type="entry name" value="PEROXISOMAL MULTIFUNCTIONAL ENZYME TYPE 2"/>
    <property type="match status" value="1"/>
</dbReference>
<feature type="domain" description="MaoC-like" evidence="1">
    <location>
        <begin position="182"/>
        <end position="270"/>
    </location>
</feature>
<accession>A0A0J9B6N8</accession>
<evidence type="ECO:0000259" key="2">
    <source>
        <dbReference type="Pfam" id="PF22622"/>
    </source>
</evidence>
<dbReference type="AlphaFoldDB" id="A0A0J9B6N8"/>
<dbReference type="EMBL" id="ADLK01000078">
    <property type="protein sequence ID" value="KMW08788.1"/>
    <property type="molecule type" value="Genomic_DNA"/>
</dbReference>
<dbReference type="PANTHER" id="PTHR13078">
    <property type="entry name" value="PEROXISOMAL MULTIFUNCTIONAL ENZYME TYPE 2-RELATED"/>
    <property type="match status" value="1"/>
</dbReference>
<name>A0A0J9B6N8_9FIRM</name>
<dbReference type="Pfam" id="PF01575">
    <property type="entry name" value="MaoC_dehydratas"/>
    <property type="match status" value="1"/>
</dbReference>
<dbReference type="GO" id="GO:0044594">
    <property type="term" value="F:17-beta-hydroxysteroid dehydrogenase (NAD+) activity"/>
    <property type="evidence" value="ECO:0007669"/>
    <property type="project" value="TreeGrafter"/>
</dbReference>
<gene>
    <name evidence="3" type="ORF">HMPREF9470_00685</name>
</gene>
<organism evidence="3 4">
    <name type="scientific">[Clostridium] citroniae WAL-19142</name>
    <dbReference type="NCBI Taxonomy" id="742734"/>
    <lineage>
        <taxon>Bacteria</taxon>
        <taxon>Bacillati</taxon>
        <taxon>Bacillota</taxon>
        <taxon>Clostridia</taxon>
        <taxon>Lachnospirales</taxon>
        <taxon>Lachnospiraceae</taxon>
        <taxon>Enterocloster</taxon>
    </lineage>
</organism>
<dbReference type="PATRIC" id="fig|742734.4.peg.731"/>
<evidence type="ECO:0000313" key="3">
    <source>
        <dbReference type="EMBL" id="KMW08788.1"/>
    </source>
</evidence>
<dbReference type="InterPro" id="IPR002539">
    <property type="entry name" value="MaoC-like_dom"/>
</dbReference>
<dbReference type="OrthoDB" id="9801625at2"/>